<accession>A3DNT8</accession>
<dbReference type="SUPFAM" id="SSF51283">
    <property type="entry name" value="dUTPase-like"/>
    <property type="match status" value="1"/>
</dbReference>
<dbReference type="Proteomes" id="UP000000254">
    <property type="component" value="Chromosome"/>
</dbReference>
<dbReference type="InterPro" id="IPR011962">
    <property type="entry name" value="dCTP_deaminase"/>
</dbReference>
<dbReference type="RefSeq" id="WP_011839489.1">
    <property type="nucleotide sequence ID" value="NC_009033.1"/>
</dbReference>
<keyword evidence="2" id="KW-0546">Nucleotide metabolism</keyword>
<dbReference type="HOGENOM" id="CLU_103451_2_0_2"/>
<sequence>MVVLRPEDIKSLIGLSDESLDCSGIKLTLKTIYVPETVGELRVDGRVLPEYEELRCDPMCRLSSGAYIVRYNEYVKIPNGYMGLVFPRSSLLRMGATIYTAVWDPGYEGQGIGLLAVFNKQGIVLEKNVQLAQLVLFKMSGETMFSYKGTYLGEKEA</sequence>
<dbReference type="eggNOG" id="arCOG04048">
    <property type="taxonomic scope" value="Archaea"/>
</dbReference>
<evidence type="ECO:0000256" key="1">
    <source>
        <dbReference type="ARBA" id="ARBA00022801"/>
    </source>
</evidence>
<evidence type="ECO:0000313" key="3">
    <source>
        <dbReference type="EMBL" id="ABN70298.1"/>
    </source>
</evidence>
<dbReference type="InterPro" id="IPR036157">
    <property type="entry name" value="dUTPase-like_sf"/>
</dbReference>
<dbReference type="PANTHER" id="PTHR42680:SF1">
    <property type="entry name" value="DEOXYURIDINE 5'-TRIPHOSPHATE NUCLEOTIDOHYDROLASE"/>
    <property type="match status" value="1"/>
</dbReference>
<dbReference type="InterPro" id="IPR033704">
    <property type="entry name" value="dUTPase_trimeric"/>
</dbReference>
<evidence type="ECO:0000313" key="4">
    <source>
        <dbReference type="Proteomes" id="UP000000254"/>
    </source>
</evidence>
<keyword evidence="4" id="KW-1185">Reference proteome</keyword>
<dbReference type="EMBL" id="CP000575">
    <property type="protein sequence ID" value="ABN70298.1"/>
    <property type="molecule type" value="Genomic_DNA"/>
</dbReference>
<dbReference type="Gene3D" id="2.70.40.10">
    <property type="match status" value="1"/>
</dbReference>
<evidence type="ECO:0000256" key="2">
    <source>
        <dbReference type="ARBA" id="ARBA00023080"/>
    </source>
</evidence>
<gene>
    <name evidence="3" type="ordered locus">Smar_1203</name>
</gene>
<dbReference type="GO" id="GO:0008829">
    <property type="term" value="F:dCTP deaminase activity"/>
    <property type="evidence" value="ECO:0007669"/>
    <property type="project" value="InterPro"/>
</dbReference>
<organism evidence="3 4">
    <name type="scientific">Staphylothermus marinus (strain ATCC 43588 / DSM 3639 / JCM 9404 / F1)</name>
    <dbReference type="NCBI Taxonomy" id="399550"/>
    <lineage>
        <taxon>Archaea</taxon>
        <taxon>Thermoproteota</taxon>
        <taxon>Thermoprotei</taxon>
        <taxon>Desulfurococcales</taxon>
        <taxon>Desulfurococcaceae</taxon>
        <taxon>Staphylothermus</taxon>
    </lineage>
</organism>
<dbReference type="PANTHER" id="PTHR42680">
    <property type="entry name" value="DCTP DEAMINASE"/>
    <property type="match status" value="1"/>
</dbReference>
<dbReference type="KEGG" id="smr:Smar_1203"/>
<dbReference type="GeneID" id="4907718"/>
<dbReference type="GO" id="GO:0006229">
    <property type="term" value="P:dUTP biosynthetic process"/>
    <property type="evidence" value="ECO:0007669"/>
    <property type="project" value="InterPro"/>
</dbReference>
<proteinExistence type="predicted"/>
<dbReference type="STRING" id="399550.Smar_1203"/>
<keyword evidence="1" id="KW-0378">Hydrolase</keyword>
<dbReference type="CDD" id="cd07557">
    <property type="entry name" value="trimeric_dUTPase"/>
    <property type="match status" value="1"/>
</dbReference>
<name>A3DNT8_STAMF</name>
<dbReference type="AlphaFoldDB" id="A3DNT8"/>
<reference evidence="4" key="1">
    <citation type="journal article" date="2009" name="BMC Genomics">
        <title>The complete genome sequence of Staphylothermus marinus reveals differences in sulfur metabolism among heterotrophic Crenarchaeota.</title>
        <authorList>
            <person name="Anderson I.J."/>
            <person name="Dharmarajan L."/>
            <person name="Rodriguez J."/>
            <person name="Hooper S."/>
            <person name="Porat I."/>
            <person name="Ulrich L.E."/>
            <person name="Elkins J.G."/>
            <person name="Mavromatis K."/>
            <person name="Sun H."/>
            <person name="Land M."/>
            <person name="Lapidus A."/>
            <person name="Lucas S."/>
            <person name="Barry K."/>
            <person name="Huber H."/>
            <person name="Zhulin I.B."/>
            <person name="Whitman W.B."/>
            <person name="Mukhopadhyay B."/>
            <person name="Woese C."/>
            <person name="Bristow J."/>
            <person name="Kyrpides N."/>
        </authorList>
    </citation>
    <scope>NUCLEOTIDE SEQUENCE [LARGE SCALE GENOMIC DNA]</scope>
    <source>
        <strain evidence="4">ATCC 43588 / DSM 3639 / JCM 9404 / F1</strain>
    </source>
</reference>
<dbReference type="Pfam" id="PF22769">
    <property type="entry name" value="DCD"/>
    <property type="match status" value="1"/>
</dbReference>
<dbReference type="NCBIfam" id="NF002598">
    <property type="entry name" value="PRK02253.1"/>
    <property type="match status" value="1"/>
</dbReference>
<reference evidence="3 4" key="2">
    <citation type="journal article" date="2009" name="Stand. Genomic Sci.">
        <title>Complete genome sequence of Staphylothermus marinus Stetter and Fiala 1986 type strain F1.</title>
        <authorList>
            <person name="Anderson I.J."/>
            <person name="Sun H."/>
            <person name="Lapidus A."/>
            <person name="Copeland A."/>
            <person name="Glavina Del Rio T."/>
            <person name="Tice H."/>
            <person name="Dalin E."/>
            <person name="Lucas S."/>
            <person name="Barry K."/>
            <person name="Land M."/>
            <person name="Richardson P."/>
            <person name="Huber H."/>
            <person name="Kyrpides N.C."/>
        </authorList>
    </citation>
    <scope>NUCLEOTIDE SEQUENCE [LARGE SCALE GENOMIC DNA]</scope>
    <source>
        <strain evidence="4">ATCC 43588 / DSM 3639 / JCM 9404 / F1</strain>
    </source>
</reference>
<protein>
    <submittedName>
        <fullName evidence="3">DeoxyUTP pyrophosphatase</fullName>
    </submittedName>
</protein>
<dbReference type="OrthoDB" id="45265at2157"/>